<gene>
    <name evidence="2" type="ORF">FuraDRAFT_1934</name>
</gene>
<dbReference type="eggNOG" id="COG1414">
    <property type="taxonomic scope" value="Bacteria"/>
</dbReference>
<name>B9Z3J9_9NEIS</name>
<dbReference type="GO" id="GO:0045892">
    <property type="term" value="P:negative regulation of DNA-templated transcription"/>
    <property type="evidence" value="ECO:0007669"/>
    <property type="project" value="TreeGrafter"/>
</dbReference>
<dbReference type="InterPro" id="IPR036388">
    <property type="entry name" value="WH-like_DNA-bd_sf"/>
</dbReference>
<dbReference type="Gene3D" id="1.10.10.10">
    <property type="entry name" value="Winged helix-like DNA-binding domain superfamily/Winged helix DNA-binding domain"/>
    <property type="match status" value="1"/>
</dbReference>
<dbReference type="InterPro" id="IPR005471">
    <property type="entry name" value="Tscrpt_reg_IclR_N"/>
</dbReference>
<dbReference type="InterPro" id="IPR036390">
    <property type="entry name" value="WH_DNA-bd_sf"/>
</dbReference>
<evidence type="ECO:0000313" key="2">
    <source>
        <dbReference type="EMBL" id="EEG08426.1"/>
    </source>
</evidence>
<reference evidence="2 3" key="1">
    <citation type="submission" date="2009-02" db="EMBL/GenBank/DDBJ databases">
        <title>Sequencing of the draft genome and assembly of Lutiella nitroferrum 2002.</title>
        <authorList>
            <consortium name="US DOE Joint Genome Institute (JGI-PGF)"/>
            <person name="Lucas S."/>
            <person name="Copeland A."/>
            <person name="Lapidus A."/>
            <person name="Glavina del Rio T."/>
            <person name="Tice H."/>
            <person name="Bruce D."/>
            <person name="Goodwin L."/>
            <person name="Pitluck S."/>
            <person name="Larimer F."/>
            <person name="Land M.L."/>
            <person name="Hauser L."/>
            <person name="Coates J.D."/>
        </authorList>
    </citation>
    <scope>NUCLEOTIDE SEQUENCE [LARGE SCALE GENOMIC DNA]</scope>
    <source>
        <strain evidence="2 3">2002</strain>
    </source>
</reference>
<accession>B9Z3J9</accession>
<dbReference type="GO" id="GO:0003700">
    <property type="term" value="F:DNA-binding transcription factor activity"/>
    <property type="evidence" value="ECO:0007669"/>
    <property type="project" value="TreeGrafter"/>
</dbReference>
<dbReference type="Pfam" id="PF09339">
    <property type="entry name" value="HTH_IclR"/>
    <property type="match status" value="1"/>
</dbReference>
<evidence type="ECO:0000259" key="1">
    <source>
        <dbReference type="PROSITE" id="PS51077"/>
    </source>
</evidence>
<feature type="domain" description="HTH iclR-type" evidence="1">
    <location>
        <begin position="5"/>
        <end position="66"/>
    </location>
</feature>
<dbReference type="EMBL" id="ACIS01000005">
    <property type="protein sequence ID" value="EEG08426.1"/>
    <property type="molecule type" value="Genomic_DNA"/>
</dbReference>
<organism evidence="2 3">
    <name type="scientific">Pseudogulbenkiania ferrooxidans 2002</name>
    <dbReference type="NCBI Taxonomy" id="279714"/>
    <lineage>
        <taxon>Bacteria</taxon>
        <taxon>Pseudomonadati</taxon>
        <taxon>Pseudomonadota</taxon>
        <taxon>Betaproteobacteria</taxon>
        <taxon>Neisseriales</taxon>
        <taxon>Chromobacteriaceae</taxon>
        <taxon>Pseudogulbenkiania</taxon>
    </lineage>
</organism>
<comment type="caution">
    <text evidence="2">The sequence shown here is derived from an EMBL/GenBank/DDBJ whole genome shotgun (WGS) entry which is preliminary data.</text>
</comment>
<dbReference type="PROSITE" id="PS51077">
    <property type="entry name" value="HTH_ICLR"/>
    <property type="match status" value="1"/>
</dbReference>
<sequence length="87" mass="9587">MNASHTPFERGLAVLQAFSADNPTLSVTEVSAQTGIPYAAVYRCLYTLNKMGFVQREAKGYFSVTAKVLALSQAYRKALDRPAPIRF</sequence>
<dbReference type="AlphaFoldDB" id="B9Z3J9"/>
<protein>
    <submittedName>
        <fullName evidence="2">Transcriptional regulator, IclR family</fullName>
    </submittedName>
</protein>
<dbReference type="PANTHER" id="PTHR30136">
    <property type="entry name" value="HELIX-TURN-HELIX TRANSCRIPTIONAL REGULATOR, ICLR FAMILY"/>
    <property type="match status" value="1"/>
</dbReference>
<dbReference type="PANTHER" id="PTHR30136:SF34">
    <property type="entry name" value="TRANSCRIPTIONAL REGULATOR"/>
    <property type="match status" value="1"/>
</dbReference>
<keyword evidence="3" id="KW-1185">Reference proteome</keyword>
<dbReference type="SMART" id="SM00346">
    <property type="entry name" value="HTH_ICLR"/>
    <property type="match status" value="1"/>
</dbReference>
<evidence type="ECO:0000313" key="3">
    <source>
        <dbReference type="Proteomes" id="UP000003165"/>
    </source>
</evidence>
<dbReference type="GO" id="GO:0003677">
    <property type="term" value="F:DNA binding"/>
    <property type="evidence" value="ECO:0007669"/>
    <property type="project" value="InterPro"/>
</dbReference>
<dbReference type="SUPFAM" id="SSF46785">
    <property type="entry name" value="Winged helix' DNA-binding domain"/>
    <property type="match status" value="1"/>
</dbReference>
<dbReference type="Proteomes" id="UP000003165">
    <property type="component" value="Unassembled WGS sequence"/>
</dbReference>
<proteinExistence type="predicted"/>
<dbReference type="RefSeq" id="WP_008953954.1">
    <property type="nucleotide sequence ID" value="NZ_ACIS01000005.1"/>
</dbReference>
<dbReference type="InterPro" id="IPR050707">
    <property type="entry name" value="HTH_MetabolicPath_Reg"/>
</dbReference>